<feature type="region of interest" description="Disordered" evidence="1">
    <location>
        <begin position="1464"/>
        <end position="1485"/>
    </location>
</feature>
<dbReference type="RefSeq" id="XP_051611210.1">
    <property type="nucleotide sequence ID" value="XM_051752050.1"/>
</dbReference>
<dbReference type="InterPro" id="IPR056604">
    <property type="entry name" value="GBF1-like_TPR"/>
</dbReference>
<dbReference type="InterPro" id="IPR016024">
    <property type="entry name" value="ARM-type_fold"/>
</dbReference>
<dbReference type="Pfam" id="PF23325">
    <property type="entry name" value="TPR_28"/>
    <property type="match status" value="1"/>
</dbReference>
<dbReference type="Gene3D" id="1.10.1000.11">
    <property type="entry name" value="Arf Nucleotide-binding Site Opener,domain 2"/>
    <property type="match status" value="1"/>
</dbReference>
<gene>
    <name evidence="3" type="ORF">KGF57_000271</name>
</gene>
<dbReference type="SUPFAM" id="SSF48371">
    <property type="entry name" value="ARM repeat"/>
    <property type="match status" value="1"/>
</dbReference>
<keyword evidence="4" id="KW-1185">Reference proteome</keyword>
<feature type="domain" description="SEC7" evidence="2">
    <location>
        <begin position="559"/>
        <end position="772"/>
    </location>
</feature>
<dbReference type="Proteomes" id="UP001204833">
    <property type="component" value="Unassembled WGS sequence"/>
</dbReference>
<dbReference type="SUPFAM" id="SSF48425">
    <property type="entry name" value="Sec7 domain"/>
    <property type="match status" value="1"/>
</dbReference>
<reference evidence="3 4" key="1">
    <citation type="journal article" date="2022" name="DNA Res.">
        <title>Genome analysis of five recently described species of the CUG-Ser clade uncovers Candida theae as a new hybrid lineage with pathogenic potential in the Candida parapsilosis species complex.</title>
        <authorList>
            <person name="Mixao V."/>
            <person name="Del Olmo V."/>
            <person name="Hegedusova E."/>
            <person name="Saus E."/>
            <person name="Pryszcz L."/>
            <person name="Cillingova A."/>
            <person name="Nosek J."/>
            <person name="Gabaldon T."/>
        </authorList>
    </citation>
    <scope>NUCLEOTIDE SEQUENCE [LARGE SCALE GENOMIC DNA]</scope>
    <source>
        <strain evidence="3 4">CBS 12239</strain>
    </source>
</reference>
<evidence type="ECO:0000256" key="1">
    <source>
        <dbReference type="SAM" id="MobiDB-lite"/>
    </source>
</evidence>
<dbReference type="GO" id="GO:0032012">
    <property type="term" value="P:regulation of ARF protein signal transduction"/>
    <property type="evidence" value="ECO:0007669"/>
    <property type="project" value="InterPro"/>
</dbReference>
<dbReference type="CDD" id="cd00171">
    <property type="entry name" value="Sec7"/>
    <property type="match status" value="1"/>
</dbReference>
<dbReference type="Pfam" id="PF12783">
    <property type="entry name" value="Sec7-like_HUS"/>
    <property type="match status" value="1"/>
</dbReference>
<feature type="compositionally biased region" description="Basic and acidic residues" evidence="1">
    <location>
        <begin position="1464"/>
        <end position="1476"/>
    </location>
</feature>
<organism evidence="3 4">
    <name type="scientific">Candida theae</name>
    <dbReference type="NCBI Taxonomy" id="1198502"/>
    <lineage>
        <taxon>Eukaryota</taxon>
        <taxon>Fungi</taxon>
        <taxon>Dikarya</taxon>
        <taxon>Ascomycota</taxon>
        <taxon>Saccharomycotina</taxon>
        <taxon>Pichiomycetes</taxon>
        <taxon>Debaryomycetaceae</taxon>
        <taxon>Candida/Lodderomyces clade</taxon>
        <taxon>Candida</taxon>
    </lineage>
</organism>
<dbReference type="PROSITE" id="PS50190">
    <property type="entry name" value="SEC7"/>
    <property type="match status" value="1"/>
</dbReference>
<dbReference type="GO" id="GO:0005794">
    <property type="term" value="C:Golgi apparatus"/>
    <property type="evidence" value="ECO:0007669"/>
    <property type="project" value="UniProtKB-ARBA"/>
</dbReference>
<proteinExistence type="predicted"/>
<protein>
    <submittedName>
        <fullName evidence="3">GEA2</fullName>
    </submittedName>
</protein>
<comment type="caution">
    <text evidence="3">The sequence shown here is derived from an EMBL/GenBank/DDBJ whole genome shotgun (WGS) entry which is preliminary data.</text>
</comment>
<sequence length="1485" mass="166729">MESDHHGKLNGMGVLNGKDDYAISIDPITLTVNECMIMVSAMRRSNRWSSGGVSSLFNAGELFGTNDDDDTFSDSLDISSILNNHSSSNDKSNESNNVGGSFNKHLQGNPLLSSFLQLRSILLESQNVFDIDSLTILQPFLLVIKSSSTSGFVTGLALNAVSKFITYGVVSTRSKNLQTSLIQIVSSLTHCRFEAAEQSADDAVLLRVLRLLEKLMESPLAYLLADDSVSEIVQTSLSLACNKKRSEVLRRGAEMSLASITVVIFRKLREIEPDKEIAIDLQTNFTDTKLPEDTIGGTLAENLQANVSQEQFAVNKDPQEEQAFENKLEPSFGIKCINEFLGILVSIISPSNQYQHMESTRVFALSLINTAVEVAGSQISKHLSLLTMIADPVSKHVLQIITTTESLALLKPALQLFSTISIVLGNELRPQFELSMILISRSILPRQSKRKGDQTKGDNLQTRSPVSRELLLESLSLLWSRSPTFFTELYVDFDCDFDKSNLAVDTIKFLCQLSLPESALNTTVNVPPLCLEGVLHFLNGVSERSKTFRHAEKPASANTRLDKKQKKSAFIECTEVINKKPKDGIKRLVSESFISDENDVGEVANFFFTKAGRLDKKMLGEFLAKPSNSDLLKHFIGLFDFEGLRVDEALRVLLKTFRLPGESQQIERIVESFAQTYVACQKDGLRENRPPQFVDAEGVDVEEDKSEVVKPDKDSVFILSYSIIMLNTDLHNPQVKRQMLLDDYKRNLRGTYNGTDFPEWYLAKIYSSIKDREIIMPEEHHGTEKWFDDVWHNLISTQDFTQSTHEILESSSVCEFDKELFKSVFTDIVDMILTIYKGASDDHVLTRLMSSLDKIFNICLAYGMEEELDGLTYRLIEMSNLTKTKLQKVYVDDNIRPEIPITQIKIEGRKGDLYVSELSVWFGRNFKAQLAAVMLFRLIKKTNCKITKSWDKIIEIFMNLFENCLIEPNMFTEFQRKIQLGPLPKVPPIFAIKKAKALNNSGLLSTFSSFLKGYSDDPPEPTDIEIESTISTMDCLKSLNVSNVFSIMSKSGQANLEKFINLLLASLPNYSEEVKRVYESETLFILETCVCFSLLLNDERLSHVVLSKLKNHQLSGLGELRLIAYKLLLLRYCEDETELIATVTRAGSIDRDLASKYGTQIVQPLMSLTDEDSWCCKILLKEESYWNTMRFYGSLQAHAFDIVPFLDALIKSSEQEITPENFLPILGLLDEISSLGAIGSQYECENAASAAKSGDDSYYREVITLSKNSIDLTSTLAAMSKGDSFQKRDLFYSAVQALAHQCFNPCKEVREYSVKALSTTVLSFDVDRKEAFNGIFECGLFPLLAELTKPEVFQGGVNGFDKTYSEIFRLLCKVFLKQVDDLDVETTGKVWTDLLGGVEKFHSANSKFLTPELTESTSESLKNLLLVLQTNGFLSEKNPEIVETTTEKVEKLFPHLIGELHVQPEKRASGEPHAQPEQEVSATDD</sequence>
<dbReference type="GO" id="GO:0005085">
    <property type="term" value="F:guanyl-nucleotide exchange factor activity"/>
    <property type="evidence" value="ECO:0007669"/>
    <property type="project" value="InterPro"/>
</dbReference>
<dbReference type="EMBL" id="JAIHNG010000021">
    <property type="protein sequence ID" value="KAI5967843.1"/>
    <property type="molecule type" value="Genomic_DNA"/>
</dbReference>
<dbReference type="SMART" id="SM00222">
    <property type="entry name" value="Sec7"/>
    <property type="match status" value="1"/>
</dbReference>
<evidence type="ECO:0000259" key="2">
    <source>
        <dbReference type="PROSITE" id="PS50190"/>
    </source>
</evidence>
<dbReference type="Pfam" id="PF01369">
    <property type="entry name" value="Sec7"/>
    <property type="match status" value="1"/>
</dbReference>
<dbReference type="GO" id="GO:0016192">
    <property type="term" value="P:vesicle-mediated transport"/>
    <property type="evidence" value="ECO:0007669"/>
    <property type="project" value="UniProtKB-ARBA"/>
</dbReference>
<dbReference type="Gene3D" id="1.10.220.20">
    <property type="match status" value="1"/>
</dbReference>
<evidence type="ECO:0000313" key="3">
    <source>
        <dbReference type="EMBL" id="KAI5967843.1"/>
    </source>
</evidence>
<dbReference type="GeneID" id="76148331"/>
<name>A0AAD5BJ94_9ASCO</name>
<dbReference type="InterPro" id="IPR023394">
    <property type="entry name" value="Sec7_C_sf"/>
</dbReference>
<dbReference type="InterPro" id="IPR032691">
    <property type="entry name" value="Mon2/Sec7/BIG1-like_HUS"/>
</dbReference>
<dbReference type="InterPro" id="IPR035999">
    <property type="entry name" value="Sec7_dom_sf"/>
</dbReference>
<dbReference type="InterPro" id="IPR000904">
    <property type="entry name" value="Sec7_dom"/>
</dbReference>
<accession>A0AAD5BJ94</accession>
<evidence type="ECO:0000313" key="4">
    <source>
        <dbReference type="Proteomes" id="UP001204833"/>
    </source>
</evidence>
<dbReference type="PANTHER" id="PTHR10663">
    <property type="entry name" value="GUANYL-NUCLEOTIDE EXCHANGE FACTOR"/>
    <property type="match status" value="1"/>
</dbReference>
<dbReference type="PANTHER" id="PTHR10663:SF388">
    <property type="entry name" value="GOLGI-SPECIFIC BREFELDIN A-RESISTANCE GUANINE NUCLEOTIDE EXCHANGE FACTOR 1"/>
    <property type="match status" value="1"/>
</dbReference>